<protein>
    <submittedName>
        <fullName evidence="1">Uncharacterized protein</fullName>
    </submittedName>
</protein>
<sequence>MNGQKFFNTQGLWKGKRELQDLFSPLNEMESFIVYCGSGVTAAPLAVSLREANFPEVKLYVGSWSDWISNDRNPVHVIPDA</sequence>
<gene>
    <name evidence="1" type="ORF">GLW08_00055</name>
</gene>
<dbReference type="Proteomes" id="UP000466692">
    <property type="component" value="Unassembled WGS sequence"/>
</dbReference>
<proteinExistence type="predicted"/>
<name>A0ACC7VBY7_9BACI</name>
<comment type="caution">
    <text evidence="1">The sequence shown here is derived from an EMBL/GenBank/DDBJ whole genome shotgun (WGS) entry which is preliminary data.</text>
</comment>
<dbReference type="EMBL" id="WMEU01000001">
    <property type="protein sequence ID" value="MYL51721.1"/>
    <property type="molecule type" value="Genomic_DNA"/>
</dbReference>
<evidence type="ECO:0000313" key="1">
    <source>
        <dbReference type="EMBL" id="MYL51721.1"/>
    </source>
</evidence>
<reference evidence="1" key="1">
    <citation type="submission" date="2019-11" db="EMBL/GenBank/DDBJ databases">
        <title>Genome sequences of 17 halophilic strains isolated from different environments.</title>
        <authorList>
            <person name="Furrow R.E."/>
        </authorList>
    </citation>
    <scope>NUCLEOTIDE SEQUENCE</scope>
    <source>
        <strain evidence="1">22510_22_Filter</strain>
    </source>
</reference>
<accession>A0ACC7VBY7</accession>
<organism evidence="1 2">
    <name type="scientific">Pontibacillus yanchengensis</name>
    <dbReference type="NCBI Taxonomy" id="462910"/>
    <lineage>
        <taxon>Bacteria</taxon>
        <taxon>Bacillati</taxon>
        <taxon>Bacillota</taxon>
        <taxon>Bacilli</taxon>
        <taxon>Bacillales</taxon>
        <taxon>Bacillaceae</taxon>
        <taxon>Pontibacillus</taxon>
    </lineage>
</organism>
<evidence type="ECO:0000313" key="2">
    <source>
        <dbReference type="Proteomes" id="UP000466692"/>
    </source>
</evidence>
<keyword evidence="2" id="KW-1185">Reference proteome</keyword>